<evidence type="ECO:0000313" key="4">
    <source>
        <dbReference type="EMBL" id="MBU2666905.1"/>
    </source>
</evidence>
<accession>A0ABS5YU08</accession>
<evidence type="ECO:0000256" key="1">
    <source>
        <dbReference type="ARBA" id="ARBA00023015"/>
    </source>
</evidence>
<comment type="caution">
    <text evidence="4">The sequence shown here is derived from an EMBL/GenBank/DDBJ whole genome shotgun (WGS) entry which is preliminary data.</text>
</comment>
<protein>
    <submittedName>
        <fullName evidence="4">ANTAR domain-containing protein</fullName>
    </submittedName>
</protein>
<dbReference type="Gene3D" id="3.30.450.40">
    <property type="match status" value="1"/>
</dbReference>
<dbReference type="SUPFAM" id="SSF52172">
    <property type="entry name" value="CheY-like"/>
    <property type="match status" value="1"/>
</dbReference>
<evidence type="ECO:0000256" key="2">
    <source>
        <dbReference type="ARBA" id="ARBA00023163"/>
    </source>
</evidence>
<gene>
    <name evidence="4" type="ORF">KOI35_25670</name>
</gene>
<keyword evidence="2" id="KW-0804">Transcription</keyword>
<dbReference type="RefSeq" id="WP_215790974.1">
    <property type="nucleotide sequence ID" value="NZ_JAHKKG010000008.1"/>
</dbReference>
<evidence type="ECO:0000259" key="3">
    <source>
        <dbReference type="PROSITE" id="PS50921"/>
    </source>
</evidence>
<dbReference type="Pfam" id="PF03861">
    <property type="entry name" value="ANTAR"/>
    <property type="match status" value="1"/>
</dbReference>
<feature type="domain" description="ANTAR" evidence="3">
    <location>
        <begin position="79"/>
        <end position="140"/>
    </location>
</feature>
<dbReference type="InterPro" id="IPR005561">
    <property type="entry name" value="ANTAR"/>
</dbReference>
<dbReference type="InterPro" id="IPR029016">
    <property type="entry name" value="GAF-like_dom_sf"/>
</dbReference>
<dbReference type="EMBL" id="JAHKKG010000008">
    <property type="protein sequence ID" value="MBU2666905.1"/>
    <property type="molecule type" value="Genomic_DNA"/>
</dbReference>
<dbReference type="PROSITE" id="PS50921">
    <property type="entry name" value="ANTAR"/>
    <property type="match status" value="1"/>
</dbReference>
<proteinExistence type="predicted"/>
<organism evidence="4 5">
    <name type="scientific">Paractinoplanes bogorensis</name>
    <dbReference type="NCBI Taxonomy" id="1610840"/>
    <lineage>
        <taxon>Bacteria</taxon>
        <taxon>Bacillati</taxon>
        <taxon>Actinomycetota</taxon>
        <taxon>Actinomycetes</taxon>
        <taxon>Micromonosporales</taxon>
        <taxon>Micromonosporaceae</taxon>
        <taxon>Paractinoplanes</taxon>
    </lineage>
</organism>
<keyword evidence="5" id="KW-1185">Reference proteome</keyword>
<dbReference type="InterPro" id="IPR011006">
    <property type="entry name" value="CheY-like_superfamily"/>
</dbReference>
<dbReference type="SUPFAM" id="SSF55781">
    <property type="entry name" value="GAF domain-like"/>
    <property type="match status" value="1"/>
</dbReference>
<evidence type="ECO:0000313" key="5">
    <source>
        <dbReference type="Proteomes" id="UP001519654"/>
    </source>
</evidence>
<dbReference type="Proteomes" id="UP001519654">
    <property type="component" value="Unassembled WGS sequence"/>
</dbReference>
<dbReference type="SMART" id="SM01012">
    <property type="entry name" value="ANTAR"/>
    <property type="match status" value="1"/>
</dbReference>
<name>A0ABS5YU08_9ACTN</name>
<dbReference type="InterPro" id="IPR036388">
    <property type="entry name" value="WH-like_DNA-bd_sf"/>
</dbReference>
<keyword evidence="1" id="KW-0805">Transcription regulation</keyword>
<sequence>MPGAEAVSISLTGEDGPATFSGDPEAVKALSLELPISAEVTGTLDIYGRAGDEFEDEDAVRAKAFAGWAAVAIANAHAYFHAVTLAAQLREAMSSRAVIEQAKGVIMAQRRCKPDEAFAFLTRASQDSNHKVRDVAAALVADLAPVRRGVN</sequence>
<reference evidence="4 5" key="1">
    <citation type="submission" date="2021-06" db="EMBL/GenBank/DDBJ databases">
        <title>Actinoplanes lichenicola sp. nov., and Actinoplanes ovalisporus sp. nov., isolated from lichen in Thailand.</title>
        <authorList>
            <person name="Saeng-In P."/>
            <person name="Kanchanasin P."/>
            <person name="Yuki M."/>
            <person name="Kudo T."/>
            <person name="Ohkuma M."/>
            <person name="Phongsopitanun W."/>
            <person name="Tanasupawat S."/>
        </authorList>
    </citation>
    <scope>NUCLEOTIDE SEQUENCE [LARGE SCALE GENOMIC DNA]</scope>
    <source>
        <strain evidence="4 5">NBRC 110975</strain>
    </source>
</reference>
<dbReference type="Gene3D" id="1.10.10.10">
    <property type="entry name" value="Winged helix-like DNA-binding domain superfamily/Winged helix DNA-binding domain"/>
    <property type="match status" value="1"/>
</dbReference>